<protein>
    <submittedName>
        <fullName evidence="1">Uncharacterized protein</fullName>
    </submittedName>
</protein>
<keyword evidence="2" id="KW-1185">Reference proteome</keyword>
<comment type="caution">
    <text evidence="1">The sequence shown here is derived from an EMBL/GenBank/DDBJ whole genome shotgun (WGS) entry which is preliminary data.</text>
</comment>
<accession>A0A820UUS5</accession>
<dbReference type="AlphaFoldDB" id="A0A820UUS5"/>
<dbReference type="Proteomes" id="UP000663866">
    <property type="component" value="Unassembled WGS sequence"/>
</dbReference>
<sequence length="127" mass="14265">MSYIVPVNSYIDELGHRFQSTTFPVMNLMLLRQLIITKTCRGNDREQKLIDLYKNQMSLFATIGYHAFAVLDGLGYGALSFGLNKKEEEIYRALKQGVTGTMSFPMAIGSLAQPMISAIGTRQHQEI</sequence>
<name>A0A820UUS5_9BILA</name>
<evidence type="ECO:0000313" key="2">
    <source>
        <dbReference type="Proteomes" id="UP000663866"/>
    </source>
</evidence>
<proteinExistence type="predicted"/>
<gene>
    <name evidence="1" type="ORF">OVN521_LOCUS40173</name>
</gene>
<reference evidence="1" key="1">
    <citation type="submission" date="2021-02" db="EMBL/GenBank/DDBJ databases">
        <authorList>
            <person name="Nowell W R."/>
        </authorList>
    </citation>
    <scope>NUCLEOTIDE SEQUENCE</scope>
</reference>
<organism evidence="1 2">
    <name type="scientific">Rotaria magnacalcarata</name>
    <dbReference type="NCBI Taxonomy" id="392030"/>
    <lineage>
        <taxon>Eukaryota</taxon>
        <taxon>Metazoa</taxon>
        <taxon>Spiralia</taxon>
        <taxon>Gnathifera</taxon>
        <taxon>Rotifera</taxon>
        <taxon>Eurotatoria</taxon>
        <taxon>Bdelloidea</taxon>
        <taxon>Philodinida</taxon>
        <taxon>Philodinidae</taxon>
        <taxon>Rotaria</taxon>
    </lineage>
</organism>
<evidence type="ECO:0000313" key="1">
    <source>
        <dbReference type="EMBL" id="CAF4490422.1"/>
    </source>
</evidence>
<dbReference type="EMBL" id="CAJOBG010051870">
    <property type="protein sequence ID" value="CAF4490422.1"/>
    <property type="molecule type" value="Genomic_DNA"/>
</dbReference>